<dbReference type="Pfam" id="PF04146">
    <property type="entry name" value="YTH"/>
    <property type="match status" value="1"/>
</dbReference>
<dbReference type="PROSITE" id="PS50882">
    <property type="entry name" value="YTH"/>
    <property type="match status" value="1"/>
</dbReference>
<organism evidence="3 4">
    <name type="scientific">Coniosporium apollinis</name>
    <dbReference type="NCBI Taxonomy" id="61459"/>
    <lineage>
        <taxon>Eukaryota</taxon>
        <taxon>Fungi</taxon>
        <taxon>Dikarya</taxon>
        <taxon>Ascomycota</taxon>
        <taxon>Pezizomycotina</taxon>
        <taxon>Dothideomycetes</taxon>
        <taxon>Dothideomycetes incertae sedis</taxon>
        <taxon>Coniosporium</taxon>
    </lineage>
</organism>
<feature type="compositionally biased region" description="Basic and acidic residues" evidence="1">
    <location>
        <begin position="30"/>
        <end position="45"/>
    </location>
</feature>
<dbReference type="CDD" id="cd21134">
    <property type="entry name" value="YTH"/>
    <property type="match status" value="1"/>
</dbReference>
<feature type="domain" description="YTH" evidence="2">
    <location>
        <begin position="53"/>
        <end position="186"/>
    </location>
</feature>
<sequence length="194" mass="22004">MAPPPLPSPKATRPSTDKNGDNNVRQGTKRPSEASLHEQMPADKVQRIDTPRNRYFIIKSWNHENVQISQRDGTWATQPHNVETFVEAFKTCRNVILVFSVNKSMAFQGYARMESVPGTAPEPAWTKNLLWPSSPPFYIRWITIANTRFSRVGHLKNALNENLAVLVGRDGQEIEQNCGAALCELIDEESRRVY</sequence>
<evidence type="ECO:0000256" key="1">
    <source>
        <dbReference type="SAM" id="MobiDB-lite"/>
    </source>
</evidence>
<dbReference type="EMBL" id="JAPDRL010000018">
    <property type="protein sequence ID" value="KAJ9666662.1"/>
    <property type="molecule type" value="Genomic_DNA"/>
</dbReference>
<dbReference type="InterPro" id="IPR045168">
    <property type="entry name" value="YTH_prot"/>
</dbReference>
<dbReference type="Proteomes" id="UP001172684">
    <property type="component" value="Unassembled WGS sequence"/>
</dbReference>
<reference evidence="3" key="1">
    <citation type="submission" date="2022-10" db="EMBL/GenBank/DDBJ databases">
        <title>Culturing micro-colonial fungi from biological soil crusts in the Mojave desert and describing Neophaeococcomyces mojavensis, and introducing the new genera and species Taxawa tesnikishii.</title>
        <authorList>
            <person name="Kurbessoian T."/>
            <person name="Stajich J.E."/>
        </authorList>
    </citation>
    <scope>NUCLEOTIDE SEQUENCE</scope>
    <source>
        <strain evidence="3">TK_1</strain>
    </source>
</reference>
<evidence type="ECO:0000259" key="2">
    <source>
        <dbReference type="PROSITE" id="PS50882"/>
    </source>
</evidence>
<comment type="caution">
    <text evidence="3">The sequence shown here is derived from an EMBL/GenBank/DDBJ whole genome shotgun (WGS) entry which is preliminary data.</text>
</comment>
<dbReference type="PANTHER" id="PTHR12357:SF3">
    <property type="entry name" value="YTH DOMAIN-CONTAINING PROTEIN 1"/>
    <property type="match status" value="1"/>
</dbReference>
<accession>A0ABQ9NW88</accession>
<protein>
    <recommendedName>
        <fullName evidence="2">YTH domain-containing protein</fullName>
    </recommendedName>
</protein>
<name>A0ABQ9NW88_9PEZI</name>
<dbReference type="Gene3D" id="3.10.590.10">
    <property type="entry name" value="ph1033 like domains"/>
    <property type="match status" value="1"/>
</dbReference>
<dbReference type="InterPro" id="IPR007275">
    <property type="entry name" value="YTH_domain"/>
</dbReference>
<gene>
    <name evidence="3" type="ORF">H2201_003321</name>
</gene>
<proteinExistence type="predicted"/>
<keyword evidence="4" id="KW-1185">Reference proteome</keyword>
<feature type="region of interest" description="Disordered" evidence="1">
    <location>
        <begin position="1"/>
        <end position="45"/>
    </location>
</feature>
<evidence type="ECO:0000313" key="3">
    <source>
        <dbReference type="EMBL" id="KAJ9666662.1"/>
    </source>
</evidence>
<dbReference type="PANTHER" id="PTHR12357">
    <property type="entry name" value="YTH YT521-B HOMOLOGY DOMAIN-CONTAINING"/>
    <property type="match status" value="1"/>
</dbReference>
<evidence type="ECO:0000313" key="4">
    <source>
        <dbReference type="Proteomes" id="UP001172684"/>
    </source>
</evidence>